<gene>
    <name evidence="2" type="ORF">RDB_LOCUS122966</name>
</gene>
<comment type="caution">
    <text evidence="2">The sequence shown here is derived from an EMBL/GenBank/DDBJ whole genome shotgun (WGS) entry which is preliminary data.</text>
</comment>
<proteinExistence type="predicted"/>
<feature type="compositionally biased region" description="Polar residues" evidence="1">
    <location>
        <begin position="39"/>
        <end position="53"/>
    </location>
</feature>
<dbReference type="AlphaFoldDB" id="A0A8H2XY28"/>
<evidence type="ECO:0000313" key="2">
    <source>
        <dbReference type="EMBL" id="CAE6437518.1"/>
    </source>
</evidence>
<name>A0A8H2XY28_9AGAM</name>
<evidence type="ECO:0000256" key="1">
    <source>
        <dbReference type="SAM" id="MobiDB-lite"/>
    </source>
</evidence>
<protein>
    <submittedName>
        <fullName evidence="2">Uncharacterized protein</fullName>
    </submittedName>
</protein>
<accession>A0A8H2XY28</accession>
<dbReference type="Proteomes" id="UP000663846">
    <property type="component" value="Unassembled WGS sequence"/>
</dbReference>
<organism evidence="2 3">
    <name type="scientific">Rhizoctonia solani</name>
    <dbReference type="NCBI Taxonomy" id="456999"/>
    <lineage>
        <taxon>Eukaryota</taxon>
        <taxon>Fungi</taxon>
        <taxon>Dikarya</taxon>
        <taxon>Basidiomycota</taxon>
        <taxon>Agaricomycotina</taxon>
        <taxon>Agaricomycetes</taxon>
        <taxon>Cantharellales</taxon>
        <taxon>Ceratobasidiaceae</taxon>
        <taxon>Rhizoctonia</taxon>
    </lineage>
</organism>
<feature type="region of interest" description="Disordered" evidence="1">
    <location>
        <begin position="22"/>
        <end position="75"/>
    </location>
</feature>
<feature type="compositionally biased region" description="Polar residues" evidence="1">
    <location>
        <begin position="22"/>
        <end position="32"/>
    </location>
</feature>
<evidence type="ECO:0000313" key="3">
    <source>
        <dbReference type="Proteomes" id="UP000663846"/>
    </source>
</evidence>
<feature type="region of interest" description="Disordered" evidence="1">
    <location>
        <begin position="112"/>
        <end position="137"/>
    </location>
</feature>
<dbReference type="EMBL" id="CAJMWS010000358">
    <property type="protein sequence ID" value="CAE6437518.1"/>
    <property type="molecule type" value="Genomic_DNA"/>
</dbReference>
<reference evidence="2" key="1">
    <citation type="submission" date="2021-01" db="EMBL/GenBank/DDBJ databases">
        <authorList>
            <person name="Kaushik A."/>
        </authorList>
    </citation>
    <scope>NUCLEOTIDE SEQUENCE</scope>
    <source>
        <strain evidence="2">AG1-1C</strain>
    </source>
</reference>
<sequence>MKPPTSQQHATHSQVVVPHGQLSTSFTGQNDVPSVGIPVSSSQHDATLAARQSTKLDGRVRTRAHRPGGPMTPGHASLFDSLFSLADDPPDLPYTPGHSESSVLHNLGMRRGQNSESYSTAELTGSESEATGDGTNESENILAGLLHNLPLDWEVDSNIIPFVAHSFTSWMSHFMDESLHG</sequence>